<evidence type="ECO:0000256" key="2">
    <source>
        <dbReference type="ARBA" id="ARBA00010489"/>
    </source>
</evidence>
<evidence type="ECO:0000256" key="5">
    <source>
        <dbReference type="ARBA" id="ARBA00022722"/>
    </source>
</evidence>
<keyword evidence="7" id="KW-0269">Exonuclease</keyword>
<dbReference type="GO" id="GO:0000027">
    <property type="term" value="P:ribosomal large subunit assembly"/>
    <property type="evidence" value="ECO:0007669"/>
    <property type="project" value="TreeGrafter"/>
</dbReference>
<feature type="compositionally biased region" description="Polar residues" evidence="10">
    <location>
        <begin position="84"/>
        <end position="97"/>
    </location>
</feature>
<dbReference type="GO" id="GO:0005634">
    <property type="term" value="C:nucleus"/>
    <property type="evidence" value="ECO:0007669"/>
    <property type="project" value="UniProtKB-SubCell"/>
</dbReference>
<dbReference type="OrthoDB" id="8191639at2759"/>
<evidence type="ECO:0000313" key="13">
    <source>
        <dbReference type="Proteomes" id="UP000053593"/>
    </source>
</evidence>
<feature type="compositionally biased region" description="Basic residues" evidence="10">
    <location>
        <begin position="386"/>
        <end position="404"/>
    </location>
</feature>
<comment type="similarity">
    <text evidence="2">Belongs to the REXO4 family.</text>
</comment>
<accession>A0A0D0CEL3</accession>
<dbReference type="SMART" id="SM00479">
    <property type="entry name" value="EXOIII"/>
    <property type="match status" value="1"/>
</dbReference>
<dbReference type="CDD" id="cd06144">
    <property type="entry name" value="REX4_like"/>
    <property type="match status" value="1"/>
</dbReference>
<dbReference type="Gene3D" id="3.30.420.10">
    <property type="entry name" value="Ribonuclease H-like superfamily/Ribonuclease H"/>
    <property type="match status" value="1"/>
</dbReference>
<evidence type="ECO:0000259" key="11">
    <source>
        <dbReference type="SMART" id="SM00479"/>
    </source>
</evidence>
<feature type="domain" description="Exonuclease" evidence="11">
    <location>
        <begin position="147"/>
        <end position="308"/>
    </location>
</feature>
<evidence type="ECO:0000313" key="12">
    <source>
        <dbReference type="EMBL" id="KIK60969.1"/>
    </source>
</evidence>
<feature type="region of interest" description="Disordered" evidence="10">
    <location>
        <begin position="322"/>
        <end position="460"/>
    </location>
</feature>
<comment type="subcellular location">
    <subcellularLocation>
        <location evidence="1">Nucleus</location>
    </subcellularLocation>
</comment>
<organism evidence="12 13">
    <name type="scientific">Collybiopsis luxurians FD-317 M1</name>
    <dbReference type="NCBI Taxonomy" id="944289"/>
    <lineage>
        <taxon>Eukaryota</taxon>
        <taxon>Fungi</taxon>
        <taxon>Dikarya</taxon>
        <taxon>Basidiomycota</taxon>
        <taxon>Agaricomycotina</taxon>
        <taxon>Agaricomycetes</taxon>
        <taxon>Agaricomycetidae</taxon>
        <taxon>Agaricales</taxon>
        <taxon>Marasmiineae</taxon>
        <taxon>Omphalotaceae</taxon>
        <taxon>Collybiopsis</taxon>
        <taxon>Collybiopsis luxurians</taxon>
    </lineage>
</organism>
<name>A0A0D0CEL3_9AGAR</name>
<evidence type="ECO:0000256" key="3">
    <source>
        <dbReference type="ARBA" id="ARBA00016937"/>
    </source>
</evidence>
<proteinExistence type="inferred from homology"/>
<dbReference type="InterPro" id="IPR036397">
    <property type="entry name" value="RNaseH_sf"/>
</dbReference>
<dbReference type="HOGENOM" id="CLU_022453_6_0_1"/>
<reference evidence="12 13" key="1">
    <citation type="submission" date="2014-04" db="EMBL/GenBank/DDBJ databases">
        <title>Evolutionary Origins and Diversification of the Mycorrhizal Mutualists.</title>
        <authorList>
            <consortium name="DOE Joint Genome Institute"/>
            <consortium name="Mycorrhizal Genomics Consortium"/>
            <person name="Kohler A."/>
            <person name="Kuo A."/>
            <person name="Nagy L.G."/>
            <person name="Floudas D."/>
            <person name="Copeland A."/>
            <person name="Barry K.W."/>
            <person name="Cichocki N."/>
            <person name="Veneault-Fourrey C."/>
            <person name="LaButti K."/>
            <person name="Lindquist E.A."/>
            <person name="Lipzen A."/>
            <person name="Lundell T."/>
            <person name="Morin E."/>
            <person name="Murat C."/>
            <person name="Riley R."/>
            <person name="Ohm R."/>
            <person name="Sun H."/>
            <person name="Tunlid A."/>
            <person name="Henrissat B."/>
            <person name="Grigoriev I.V."/>
            <person name="Hibbett D.S."/>
            <person name="Martin F."/>
        </authorList>
    </citation>
    <scope>NUCLEOTIDE SEQUENCE [LARGE SCALE GENOMIC DNA]</scope>
    <source>
        <strain evidence="12 13">FD-317 M1</strain>
    </source>
</reference>
<dbReference type="GO" id="GO:0006364">
    <property type="term" value="P:rRNA processing"/>
    <property type="evidence" value="ECO:0007669"/>
    <property type="project" value="UniProtKB-KW"/>
</dbReference>
<sequence>MSKTVAKSKSIPKTAKSKTTSGAIIASSNWVALQKKLNTNANPDGNGRNGVNSASRKRRKIGHGHQGTGQRLTTIAVDGKESSNDSSGPGPSTTRTKTLTEEKIHFIDGEDVKNGESLSALRRMILGEVEGEGEGGGVSEDTNQPGKYLAIDCEMVGIGIDGSESSLARVSIVNYFGAVVLDEFVRQRERVVDYRTQWSGIRERDMIHAKPFDEIQRRVAELIKDRILIGHAVYNDLKALLLSHPWPLTRDTQYFAGKFKVVRSKYVALRNLVKQELDVVIQSGEHSSLTDARATMAVYRLHRKEWEKGSVSALTASLLTRMKGKGRQDGVDDSVKGREERGKGKRKRNGDGDEDGDEDGDGDRDDDNGSIGFAYDNEEPSAKSVPKPKLKSKTKIKTNARPKAKLFPGGGRKGVSSGLSTVVTRIEGKRGGNGSGGRSTSRTKTKSSSSGQQWWKKLGE</sequence>
<feature type="region of interest" description="Disordered" evidence="10">
    <location>
        <begin position="1"/>
        <end position="24"/>
    </location>
</feature>
<feature type="compositionally biased region" description="Polar residues" evidence="10">
    <location>
        <begin position="36"/>
        <end position="54"/>
    </location>
</feature>
<evidence type="ECO:0000256" key="4">
    <source>
        <dbReference type="ARBA" id="ARBA00022552"/>
    </source>
</evidence>
<evidence type="ECO:0000256" key="1">
    <source>
        <dbReference type="ARBA" id="ARBA00004123"/>
    </source>
</evidence>
<protein>
    <recommendedName>
        <fullName evidence="3">RNA exonuclease 4</fullName>
    </recommendedName>
</protein>
<dbReference type="InterPro" id="IPR012337">
    <property type="entry name" value="RNaseH-like_sf"/>
</dbReference>
<dbReference type="InterPro" id="IPR037431">
    <property type="entry name" value="REX4_DEDDh_dom"/>
</dbReference>
<evidence type="ECO:0000256" key="6">
    <source>
        <dbReference type="ARBA" id="ARBA00022801"/>
    </source>
</evidence>
<dbReference type="AlphaFoldDB" id="A0A0D0CEL3"/>
<feature type="compositionally biased region" description="Low complexity" evidence="10">
    <location>
        <begin position="438"/>
        <end position="451"/>
    </location>
</feature>
<dbReference type="GO" id="GO:0003676">
    <property type="term" value="F:nucleic acid binding"/>
    <property type="evidence" value="ECO:0007669"/>
    <property type="project" value="InterPro"/>
</dbReference>
<keyword evidence="8" id="KW-0539">Nucleus</keyword>
<evidence type="ECO:0000256" key="7">
    <source>
        <dbReference type="ARBA" id="ARBA00022839"/>
    </source>
</evidence>
<dbReference type="Pfam" id="PF00929">
    <property type="entry name" value="RNase_T"/>
    <property type="match status" value="1"/>
</dbReference>
<keyword evidence="4" id="KW-0698">rRNA processing</keyword>
<feature type="compositionally biased region" description="Basic and acidic residues" evidence="10">
    <location>
        <begin position="326"/>
        <end position="342"/>
    </location>
</feature>
<dbReference type="EMBL" id="KN834773">
    <property type="protein sequence ID" value="KIK60969.1"/>
    <property type="molecule type" value="Genomic_DNA"/>
</dbReference>
<gene>
    <name evidence="12" type="ORF">GYMLUDRAFT_43508</name>
</gene>
<feature type="compositionally biased region" description="Acidic residues" evidence="10">
    <location>
        <begin position="352"/>
        <end position="368"/>
    </location>
</feature>
<dbReference type="GO" id="GO:0008408">
    <property type="term" value="F:3'-5' exonuclease activity"/>
    <property type="evidence" value="ECO:0007669"/>
    <property type="project" value="InterPro"/>
</dbReference>
<feature type="region of interest" description="Disordered" evidence="10">
    <location>
        <begin position="36"/>
        <end position="98"/>
    </location>
</feature>
<dbReference type="PANTHER" id="PTHR12801:SF45">
    <property type="entry name" value="RNA EXONUCLEASE 4"/>
    <property type="match status" value="1"/>
</dbReference>
<keyword evidence="6" id="KW-0378">Hydrolase</keyword>
<evidence type="ECO:0000256" key="8">
    <source>
        <dbReference type="ARBA" id="ARBA00023242"/>
    </source>
</evidence>
<dbReference type="SUPFAM" id="SSF53098">
    <property type="entry name" value="Ribonuclease H-like"/>
    <property type="match status" value="1"/>
</dbReference>
<evidence type="ECO:0000256" key="9">
    <source>
        <dbReference type="ARBA" id="ARBA00025599"/>
    </source>
</evidence>
<dbReference type="InterPro" id="IPR047021">
    <property type="entry name" value="REXO1/3/4-like"/>
</dbReference>
<dbReference type="PANTHER" id="PTHR12801">
    <property type="entry name" value="RNA EXONUCLEASE REXO1 / RECO3 FAMILY MEMBER-RELATED"/>
    <property type="match status" value="1"/>
</dbReference>
<dbReference type="InterPro" id="IPR013520">
    <property type="entry name" value="Ribonucl_H"/>
</dbReference>
<dbReference type="Proteomes" id="UP000053593">
    <property type="component" value="Unassembled WGS sequence"/>
</dbReference>
<keyword evidence="13" id="KW-1185">Reference proteome</keyword>
<keyword evidence="5" id="KW-0540">Nuclease</keyword>
<dbReference type="FunFam" id="3.30.420.10:FF:000007">
    <property type="entry name" value="Interferon-stimulated exonuclease gene 20"/>
    <property type="match status" value="1"/>
</dbReference>
<evidence type="ECO:0000256" key="10">
    <source>
        <dbReference type="SAM" id="MobiDB-lite"/>
    </source>
</evidence>
<comment type="function">
    <text evidence="9">Exoribonuclease involved in ribosome biosynthesis. Involved in the processing of ITS1, the internal transcribed spacer localized between the 18S and 5.8S rRNAs.</text>
</comment>